<evidence type="ECO:0000313" key="5">
    <source>
        <dbReference type="Proteomes" id="UP000430345"/>
    </source>
</evidence>
<dbReference type="InterPro" id="IPR000246">
    <property type="entry name" value="Peptidase_T2"/>
</dbReference>
<sequence length="296" mass="31930">MSYDGVVKAKKLLSSKKYAGDAIEIAIKDVENNPSYTSVGYGGVPNEHGEVEMDAAFMNGDNFSIGAIAGIKDFENPICIAKALSKEKYNNFLIGAGAEEFAHINGFERKNMLSEKAKETWIKKKEEVAKTGLSAYDGHDTVCMVSLDSSNSMVVGTSTSGLFMKKKGRVGDSPIAGSGFYVDSNIGGAAATGLGEDITKSCISYEIVRLMEEGVTPQEACDTAIFKFTKKYKEKNHTEPRHISVVAMNNKGQWGAGTNLNGYTFVVATNSKEPTIYVADYIGGKTKINKKYGVVK</sequence>
<dbReference type="OrthoDB" id="9780217at2"/>
<name>A0A6I1MMX8_9CLOT</name>
<dbReference type="GO" id="GO:0016811">
    <property type="term" value="F:hydrolase activity, acting on carbon-nitrogen (but not peptide) bonds, in linear amides"/>
    <property type="evidence" value="ECO:0007669"/>
    <property type="project" value="UniProtKB-ARBA"/>
</dbReference>
<feature type="binding site" evidence="2">
    <location>
        <begin position="169"/>
        <end position="172"/>
    </location>
    <ligand>
        <name>substrate</name>
    </ligand>
</feature>
<dbReference type="EMBL" id="WHJC01000154">
    <property type="protein sequence ID" value="MPQ44123.1"/>
    <property type="molecule type" value="Genomic_DNA"/>
</dbReference>
<protein>
    <submittedName>
        <fullName evidence="4">N(4)-(Beta-N-acetylglucosaminyl)-L-asparaginase</fullName>
    </submittedName>
</protein>
<dbReference type="Pfam" id="PF01112">
    <property type="entry name" value="Asparaginase_2"/>
    <property type="match status" value="1"/>
</dbReference>
<organism evidence="4 5">
    <name type="scientific">Clostridium tarantellae</name>
    <dbReference type="NCBI Taxonomy" id="39493"/>
    <lineage>
        <taxon>Bacteria</taxon>
        <taxon>Bacillati</taxon>
        <taxon>Bacillota</taxon>
        <taxon>Clostridia</taxon>
        <taxon>Eubacteriales</taxon>
        <taxon>Clostridiaceae</taxon>
        <taxon>Clostridium</taxon>
    </lineage>
</organism>
<dbReference type="CDD" id="cd04513">
    <property type="entry name" value="Glycosylasparaginase"/>
    <property type="match status" value="1"/>
</dbReference>
<dbReference type="Proteomes" id="UP000430345">
    <property type="component" value="Unassembled WGS sequence"/>
</dbReference>
<feature type="site" description="Cleavage; by autolysis" evidence="3">
    <location>
        <begin position="140"/>
        <end position="141"/>
    </location>
</feature>
<proteinExistence type="predicted"/>
<feature type="binding site" evidence="2">
    <location>
        <begin position="192"/>
        <end position="195"/>
    </location>
    <ligand>
        <name>substrate</name>
    </ligand>
</feature>
<dbReference type="SUPFAM" id="SSF56235">
    <property type="entry name" value="N-terminal nucleophile aminohydrolases (Ntn hydrolases)"/>
    <property type="match status" value="1"/>
</dbReference>
<dbReference type="Gene3D" id="3.60.20.30">
    <property type="entry name" value="(Glycosyl)asparaginase"/>
    <property type="match status" value="1"/>
</dbReference>
<evidence type="ECO:0000256" key="2">
    <source>
        <dbReference type="PIRSR" id="PIRSR600246-2"/>
    </source>
</evidence>
<accession>A0A6I1MMX8</accession>
<dbReference type="InterPro" id="IPR029055">
    <property type="entry name" value="Ntn_hydrolases_N"/>
</dbReference>
<evidence type="ECO:0000256" key="3">
    <source>
        <dbReference type="PIRSR" id="PIRSR600246-3"/>
    </source>
</evidence>
<dbReference type="GO" id="GO:0005737">
    <property type="term" value="C:cytoplasm"/>
    <property type="evidence" value="ECO:0007669"/>
    <property type="project" value="TreeGrafter"/>
</dbReference>
<dbReference type="AlphaFoldDB" id="A0A6I1MMX8"/>
<evidence type="ECO:0000256" key="1">
    <source>
        <dbReference type="PIRSR" id="PIRSR600246-1"/>
    </source>
</evidence>
<gene>
    <name evidence="4" type="ORF">GBZ86_10155</name>
</gene>
<dbReference type="PANTHER" id="PTHR10188">
    <property type="entry name" value="L-ASPARAGINASE"/>
    <property type="match status" value="1"/>
</dbReference>
<comment type="caution">
    <text evidence="4">The sequence shown here is derived from an EMBL/GenBank/DDBJ whole genome shotgun (WGS) entry which is preliminary data.</text>
</comment>
<keyword evidence="5" id="KW-1185">Reference proteome</keyword>
<feature type="active site" description="Nucleophile" evidence="1">
    <location>
        <position position="141"/>
    </location>
</feature>
<dbReference type="PANTHER" id="PTHR10188:SF6">
    <property type="entry name" value="N(4)-(BETA-N-ACETYLGLUCOSAMINYL)-L-ASPARAGINASE"/>
    <property type="match status" value="1"/>
</dbReference>
<reference evidence="4 5" key="1">
    <citation type="submission" date="2019-10" db="EMBL/GenBank/DDBJ databases">
        <title>The Genome Sequence of Clostridium tarantellae Isolated from Fish Brain.</title>
        <authorList>
            <person name="Bano L."/>
            <person name="Kiel M."/>
            <person name="Sales G."/>
            <person name="Doxey A.C."/>
            <person name="Mansfield M.J."/>
            <person name="Schiavone M."/>
            <person name="Rossetto O."/>
            <person name="Pirazzini M."/>
            <person name="Dobrindt U."/>
            <person name="Montecucco C."/>
        </authorList>
    </citation>
    <scope>NUCLEOTIDE SEQUENCE [LARGE SCALE GENOMIC DNA]</scope>
    <source>
        <strain evidence="4 5">DSM 3997</strain>
    </source>
</reference>
<evidence type="ECO:0000313" key="4">
    <source>
        <dbReference type="EMBL" id="MPQ44123.1"/>
    </source>
</evidence>